<feature type="chain" id="PRO_5045655852" evidence="3">
    <location>
        <begin position="23"/>
        <end position="368"/>
    </location>
</feature>
<name>A0ABW7CZ75_9GAMM</name>
<evidence type="ECO:0000313" key="5">
    <source>
        <dbReference type="EMBL" id="MFG6109841.1"/>
    </source>
</evidence>
<evidence type="ECO:0000256" key="1">
    <source>
        <dbReference type="ARBA" id="ARBA00010515"/>
    </source>
</evidence>
<dbReference type="Gene3D" id="3.40.50.1820">
    <property type="entry name" value="alpha/beta hydrolase"/>
    <property type="match status" value="1"/>
</dbReference>
<keyword evidence="3" id="KW-0732">Signal</keyword>
<reference evidence="5 6" key="1">
    <citation type="submission" date="2024-09" db="EMBL/GenBank/DDBJ databases">
        <authorList>
            <consortium name="All-Russian atlas of soil microorganisms"/>
            <consortium name="as a basis for the search for new antimicrobial producers and enzymes with unique properties"/>
            <person name="Sokolova E.A."/>
            <person name="Voronina E.N."/>
        </authorList>
    </citation>
    <scope>NUCLEOTIDE SEQUENCE [LARGE SCALE GENOMIC DNA]</scope>
    <source>
        <strain evidence="5 6">AF-22b-331.1</strain>
    </source>
</reference>
<proteinExistence type="inferred from homology"/>
<dbReference type="InterPro" id="IPR013094">
    <property type="entry name" value="AB_hydrolase_3"/>
</dbReference>
<feature type="domain" description="Alpha/beta hydrolase fold-3" evidence="4">
    <location>
        <begin position="131"/>
        <end position="336"/>
    </location>
</feature>
<dbReference type="InterPro" id="IPR029058">
    <property type="entry name" value="AB_hydrolase_fold"/>
</dbReference>
<accession>A0ABW7CZ75</accession>
<dbReference type="PANTHER" id="PTHR48081">
    <property type="entry name" value="AB HYDROLASE SUPERFAMILY PROTEIN C4A8.06C"/>
    <property type="match status" value="1"/>
</dbReference>
<sequence>MGRSIRISLLVLGLVAGGNALAQATPPAADGTRQVPTFPLPISPFLSPEAQASVRNGVIHGDPTAKLDNTAVRAQLGAIRTGADQWAYAEIAELRKRYPVELHNETWNGVPVVRVQPRSAPADPTQRRLLIELHGGAFVFGRADSLGLLEAIPVAAMTGMTVVAVEYRQGPEHRFPAASEDVARVYRAALEQMPARHIGLFGCSAGGVLTGESLAWFAKEKLPMPGAAGLFCAGGDARYGGDSRYVMAALNDALLPHADGSLPIMEDLYYGDVDFRDPLVSPIFSEPLLAQFPPTLFITATRAAELSNVAYMHGRLVDLGRESDLHVWEGLGHAFHLDAKLPESQQAYRVMARFFARHLEATLPAPPP</sequence>
<dbReference type="RefSeq" id="WP_394163690.1">
    <property type="nucleotide sequence ID" value="NZ_JBHGCJ010000008.1"/>
</dbReference>
<dbReference type="Proteomes" id="UP001605261">
    <property type="component" value="Unassembled WGS sequence"/>
</dbReference>
<organism evidence="5 6">
    <name type="scientific">Stenotrophomonas nematodicola</name>
    <dbReference type="NCBI Taxonomy" id="2656746"/>
    <lineage>
        <taxon>Bacteria</taxon>
        <taxon>Pseudomonadati</taxon>
        <taxon>Pseudomonadota</taxon>
        <taxon>Gammaproteobacteria</taxon>
        <taxon>Lysobacterales</taxon>
        <taxon>Lysobacteraceae</taxon>
        <taxon>Stenotrophomonas</taxon>
    </lineage>
</organism>
<evidence type="ECO:0000259" key="4">
    <source>
        <dbReference type="Pfam" id="PF07859"/>
    </source>
</evidence>
<dbReference type="InterPro" id="IPR050300">
    <property type="entry name" value="GDXG_lipolytic_enzyme"/>
</dbReference>
<evidence type="ECO:0000313" key="6">
    <source>
        <dbReference type="Proteomes" id="UP001605261"/>
    </source>
</evidence>
<keyword evidence="2 5" id="KW-0378">Hydrolase</keyword>
<evidence type="ECO:0000256" key="3">
    <source>
        <dbReference type="SAM" id="SignalP"/>
    </source>
</evidence>
<feature type="signal peptide" evidence="3">
    <location>
        <begin position="1"/>
        <end position="22"/>
    </location>
</feature>
<protein>
    <submittedName>
        <fullName evidence="5">Alpha/beta hydrolase</fullName>
    </submittedName>
</protein>
<gene>
    <name evidence="5" type="ORF">ACEU0G_003865</name>
</gene>
<evidence type="ECO:0000256" key="2">
    <source>
        <dbReference type="ARBA" id="ARBA00022801"/>
    </source>
</evidence>
<comment type="caution">
    <text evidence="5">The sequence shown here is derived from an EMBL/GenBank/DDBJ whole genome shotgun (WGS) entry which is preliminary data.</text>
</comment>
<dbReference type="SUPFAM" id="SSF53474">
    <property type="entry name" value="alpha/beta-Hydrolases"/>
    <property type="match status" value="1"/>
</dbReference>
<dbReference type="GO" id="GO:0016787">
    <property type="term" value="F:hydrolase activity"/>
    <property type="evidence" value="ECO:0007669"/>
    <property type="project" value="UniProtKB-KW"/>
</dbReference>
<keyword evidence="6" id="KW-1185">Reference proteome</keyword>
<dbReference type="EMBL" id="JBHGCJ010000008">
    <property type="protein sequence ID" value="MFG6109841.1"/>
    <property type="molecule type" value="Genomic_DNA"/>
</dbReference>
<dbReference type="Pfam" id="PF07859">
    <property type="entry name" value="Abhydrolase_3"/>
    <property type="match status" value="1"/>
</dbReference>
<dbReference type="PANTHER" id="PTHR48081:SF30">
    <property type="entry name" value="ACETYL-HYDROLASE LIPR-RELATED"/>
    <property type="match status" value="1"/>
</dbReference>
<comment type="similarity">
    <text evidence="1">Belongs to the 'GDXG' lipolytic enzyme family.</text>
</comment>